<keyword evidence="11" id="KW-1185">Reference proteome</keyword>
<dbReference type="Pfam" id="PF02687">
    <property type="entry name" value="FtsX"/>
    <property type="match status" value="1"/>
</dbReference>
<dbReference type="Proteomes" id="UP000435357">
    <property type="component" value="Unassembled WGS sequence"/>
</dbReference>
<keyword evidence="4 7" id="KW-0812">Transmembrane</keyword>
<dbReference type="InterPro" id="IPR025857">
    <property type="entry name" value="MacB_PCD"/>
</dbReference>
<evidence type="ECO:0000256" key="4">
    <source>
        <dbReference type="ARBA" id="ARBA00022692"/>
    </source>
</evidence>
<dbReference type="PANTHER" id="PTHR30489">
    <property type="entry name" value="LIPOPROTEIN-RELEASING SYSTEM TRANSMEMBRANE PROTEIN LOLE"/>
    <property type="match status" value="1"/>
</dbReference>
<dbReference type="InterPro" id="IPR051447">
    <property type="entry name" value="Lipoprotein-release_system"/>
</dbReference>
<evidence type="ECO:0000256" key="5">
    <source>
        <dbReference type="ARBA" id="ARBA00022989"/>
    </source>
</evidence>
<dbReference type="GO" id="GO:0098797">
    <property type="term" value="C:plasma membrane protein complex"/>
    <property type="evidence" value="ECO:0007669"/>
    <property type="project" value="TreeGrafter"/>
</dbReference>
<feature type="domain" description="MacB-like periplasmic core" evidence="9">
    <location>
        <begin position="25"/>
        <end position="250"/>
    </location>
</feature>
<dbReference type="RefSeq" id="WP_151169286.1">
    <property type="nucleotide sequence ID" value="NZ_WACR01000009.1"/>
</dbReference>
<accession>A0A6N6M803</accession>
<evidence type="ECO:0000256" key="1">
    <source>
        <dbReference type="ARBA" id="ARBA00004651"/>
    </source>
</evidence>
<evidence type="ECO:0000313" key="10">
    <source>
        <dbReference type="EMBL" id="KAB1063212.1"/>
    </source>
</evidence>
<feature type="transmembrane region" description="Helical" evidence="7">
    <location>
        <begin position="276"/>
        <end position="302"/>
    </location>
</feature>
<comment type="subcellular location">
    <subcellularLocation>
        <location evidence="1">Cell membrane</location>
        <topology evidence="1">Multi-pass membrane protein</topology>
    </subcellularLocation>
</comment>
<evidence type="ECO:0000259" key="8">
    <source>
        <dbReference type="Pfam" id="PF02687"/>
    </source>
</evidence>
<feature type="transmembrane region" description="Helical" evidence="7">
    <location>
        <begin position="20"/>
        <end position="46"/>
    </location>
</feature>
<evidence type="ECO:0000259" key="9">
    <source>
        <dbReference type="Pfam" id="PF12704"/>
    </source>
</evidence>
<dbReference type="OrthoDB" id="1522724at2"/>
<dbReference type="EMBL" id="WACR01000009">
    <property type="protein sequence ID" value="KAB1063212.1"/>
    <property type="molecule type" value="Genomic_DNA"/>
</dbReference>
<keyword evidence="5 7" id="KW-1133">Transmembrane helix</keyword>
<name>A0A6N6M803_9FLAO</name>
<reference evidence="10 11" key="1">
    <citation type="submission" date="2019-09" db="EMBL/GenBank/DDBJ databases">
        <title>Genomes of Cryomorphaceae.</title>
        <authorList>
            <person name="Bowman J.P."/>
        </authorList>
    </citation>
    <scope>NUCLEOTIDE SEQUENCE [LARGE SCALE GENOMIC DNA]</scope>
    <source>
        <strain evidence="10 11">KCTC 52047</strain>
    </source>
</reference>
<protein>
    <submittedName>
        <fullName evidence="10">FtsX-like permease family protein</fullName>
    </submittedName>
</protein>
<evidence type="ECO:0000256" key="7">
    <source>
        <dbReference type="SAM" id="Phobius"/>
    </source>
</evidence>
<evidence type="ECO:0000256" key="3">
    <source>
        <dbReference type="ARBA" id="ARBA00022475"/>
    </source>
</evidence>
<dbReference type="InterPro" id="IPR003838">
    <property type="entry name" value="ABC3_permease_C"/>
</dbReference>
<comment type="similarity">
    <text evidence="2">Belongs to the ABC-4 integral membrane protein family. LolC/E subfamily.</text>
</comment>
<evidence type="ECO:0000313" key="11">
    <source>
        <dbReference type="Proteomes" id="UP000435357"/>
    </source>
</evidence>
<comment type="caution">
    <text evidence="10">The sequence shown here is derived from an EMBL/GenBank/DDBJ whole genome shotgun (WGS) entry which is preliminary data.</text>
</comment>
<dbReference type="AlphaFoldDB" id="A0A6N6M803"/>
<keyword evidence="6 7" id="KW-0472">Membrane</keyword>
<feature type="transmembrane region" description="Helical" evidence="7">
    <location>
        <begin position="330"/>
        <end position="353"/>
    </location>
</feature>
<dbReference type="Pfam" id="PF12704">
    <property type="entry name" value="MacB_PCD"/>
    <property type="match status" value="1"/>
</dbReference>
<feature type="domain" description="ABC3 transporter permease C-terminal" evidence="8">
    <location>
        <begin position="280"/>
        <end position="401"/>
    </location>
</feature>
<feature type="transmembrane region" description="Helical" evidence="7">
    <location>
        <begin position="373"/>
        <end position="393"/>
    </location>
</feature>
<evidence type="ECO:0000256" key="6">
    <source>
        <dbReference type="ARBA" id="ARBA00023136"/>
    </source>
</evidence>
<proteinExistence type="inferred from homology"/>
<organism evidence="10 11">
    <name type="scientific">Salibacter halophilus</name>
    <dbReference type="NCBI Taxonomy" id="1803916"/>
    <lineage>
        <taxon>Bacteria</taxon>
        <taxon>Pseudomonadati</taxon>
        <taxon>Bacteroidota</taxon>
        <taxon>Flavobacteriia</taxon>
        <taxon>Flavobacteriales</taxon>
        <taxon>Salibacteraceae</taxon>
        <taxon>Salibacter</taxon>
    </lineage>
</organism>
<keyword evidence="3" id="KW-1003">Cell membrane</keyword>
<dbReference type="GO" id="GO:0044874">
    <property type="term" value="P:lipoprotein localization to outer membrane"/>
    <property type="evidence" value="ECO:0007669"/>
    <property type="project" value="TreeGrafter"/>
</dbReference>
<dbReference type="PANTHER" id="PTHR30489:SF0">
    <property type="entry name" value="LIPOPROTEIN-RELEASING SYSTEM TRANSMEMBRANE PROTEIN LOLE"/>
    <property type="match status" value="1"/>
</dbReference>
<sequence>MKLPLHIARRYLFGKKKHNVINLISGISMLGVGIGAMALVIVLSAFNGLEDLVESLYSTFDPDIKITAKKGKTFHQDSINYGQILNINGVQNGSRVLEETALLKNADFQAFAKLKGVDTSFVSMSNLNDAIVYGSDLLYSKKGTPNMVMGYILMQNLHVQVEGFPRPLNVYAANRKAKSVGIGNTNAFKIKQISPTGVFSINADFDSEYALAPLPFAQNLLNYENRVSAIELRADEGENLNQLKSEIEQLVGSDYEVETRFQLNDILYKTNNTEKWVTFMILSFILVIATFNIIGSLTMLIIDKEDDILILKSMGADTSLMQKIFFTEGFLISVIGGGAGILLGLIVSFLQMQFGLLKVQGMLVDAYPIKIELLDVLAIMGIVGIIGAISAYIPTRILINRYAKAGSSEE</sequence>
<evidence type="ECO:0000256" key="2">
    <source>
        <dbReference type="ARBA" id="ARBA00005236"/>
    </source>
</evidence>
<gene>
    <name evidence="10" type="ORF">F3059_11255</name>
</gene>